<feature type="signal peptide" evidence="1">
    <location>
        <begin position="1"/>
        <end position="17"/>
    </location>
</feature>
<keyword evidence="3" id="KW-1185">Reference proteome</keyword>
<feature type="chain" id="PRO_5043676292" evidence="1">
    <location>
        <begin position="18"/>
        <end position="218"/>
    </location>
</feature>
<reference evidence="2 3" key="1">
    <citation type="submission" date="2019-10" db="EMBL/GenBank/DDBJ databases">
        <authorList>
            <person name="Palmer J.M."/>
        </authorList>
    </citation>
    <scope>NUCLEOTIDE SEQUENCE [LARGE SCALE GENOMIC DNA]</scope>
    <source>
        <strain evidence="2 3">TWF694</strain>
    </source>
</reference>
<organism evidence="2 3">
    <name type="scientific">Orbilia ellipsospora</name>
    <dbReference type="NCBI Taxonomy" id="2528407"/>
    <lineage>
        <taxon>Eukaryota</taxon>
        <taxon>Fungi</taxon>
        <taxon>Dikarya</taxon>
        <taxon>Ascomycota</taxon>
        <taxon>Pezizomycotina</taxon>
        <taxon>Orbiliomycetes</taxon>
        <taxon>Orbiliales</taxon>
        <taxon>Orbiliaceae</taxon>
        <taxon>Orbilia</taxon>
    </lineage>
</organism>
<evidence type="ECO:0000313" key="2">
    <source>
        <dbReference type="EMBL" id="KAK6539146.1"/>
    </source>
</evidence>
<dbReference type="EMBL" id="JAVHJO010000006">
    <property type="protein sequence ID" value="KAK6539146.1"/>
    <property type="molecule type" value="Genomic_DNA"/>
</dbReference>
<protein>
    <submittedName>
        <fullName evidence="2">Uncharacterized protein</fullName>
    </submittedName>
</protein>
<dbReference type="AlphaFoldDB" id="A0AAV9XAZ2"/>
<sequence length="218" mass="21319">MKFPTLILSVLLASVSAQTTTTSTCSAGFSAPAGVCPTPYDSCCAYICAEAQVPFAVCQPTDGTGQFATCTACAGGSSTTATSTTTTMVSSTTSSASTCSPFSAPAGVCPTPYDSCCAYICGEAQVPFAVCQPTDGTGQFASCSACAGASSTGVGSSTSAIASSTITMTSTTTTCTSSVAGNVTTSLPPPIYSSGAGSSDFTLSVATVFGLLIVMFAL</sequence>
<name>A0AAV9XAZ2_9PEZI</name>
<evidence type="ECO:0000256" key="1">
    <source>
        <dbReference type="SAM" id="SignalP"/>
    </source>
</evidence>
<proteinExistence type="predicted"/>
<evidence type="ECO:0000313" key="3">
    <source>
        <dbReference type="Proteomes" id="UP001365542"/>
    </source>
</evidence>
<dbReference type="Proteomes" id="UP001365542">
    <property type="component" value="Unassembled WGS sequence"/>
</dbReference>
<keyword evidence="1" id="KW-0732">Signal</keyword>
<gene>
    <name evidence="2" type="ORF">TWF694_009390</name>
</gene>
<comment type="caution">
    <text evidence="2">The sequence shown here is derived from an EMBL/GenBank/DDBJ whole genome shotgun (WGS) entry which is preliminary data.</text>
</comment>
<accession>A0AAV9XAZ2</accession>